<dbReference type="AlphaFoldDB" id="A0A5C3K9D0"/>
<organism evidence="2 3">
    <name type="scientific">Coprinopsis marcescibilis</name>
    <name type="common">Agaric fungus</name>
    <name type="synonym">Psathyrella marcescibilis</name>
    <dbReference type="NCBI Taxonomy" id="230819"/>
    <lineage>
        <taxon>Eukaryota</taxon>
        <taxon>Fungi</taxon>
        <taxon>Dikarya</taxon>
        <taxon>Basidiomycota</taxon>
        <taxon>Agaricomycotina</taxon>
        <taxon>Agaricomycetes</taxon>
        <taxon>Agaricomycetidae</taxon>
        <taxon>Agaricales</taxon>
        <taxon>Agaricineae</taxon>
        <taxon>Psathyrellaceae</taxon>
        <taxon>Coprinopsis</taxon>
    </lineage>
</organism>
<dbReference type="STRING" id="230819.A0A5C3K9D0"/>
<evidence type="ECO:0000256" key="1">
    <source>
        <dbReference type="SAM" id="MobiDB-lite"/>
    </source>
</evidence>
<protein>
    <submittedName>
        <fullName evidence="2">Uncharacterized protein</fullName>
    </submittedName>
</protein>
<reference evidence="2 3" key="1">
    <citation type="journal article" date="2019" name="Nat. Ecol. Evol.">
        <title>Megaphylogeny resolves global patterns of mushroom evolution.</title>
        <authorList>
            <person name="Varga T."/>
            <person name="Krizsan K."/>
            <person name="Foldi C."/>
            <person name="Dima B."/>
            <person name="Sanchez-Garcia M."/>
            <person name="Sanchez-Ramirez S."/>
            <person name="Szollosi G.J."/>
            <person name="Szarkandi J.G."/>
            <person name="Papp V."/>
            <person name="Albert L."/>
            <person name="Andreopoulos W."/>
            <person name="Angelini C."/>
            <person name="Antonin V."/>
            <person name="Barry K.W."/>
            <person name="Bougher N.L."/>
            <person name="Buchanan P."/>
            <person name="Buyck B."/>
            <person name="Bense V."/>
            <person name="Catcheside P."/>
            <person name="Chovatia M."/>
            <person name="Cooper J."/>
            <person name="Damon W."/>
            <person name="Desjardin D."/>
            <person name="Finy P."/>
            <person name="Geml J."/>
            <person name="Haridas S."/>
            <person name="Hughes K."/>
            <person name="Justo A."/>
            <person name="Karasinski D."/>
            <person name="Kautmanova I."/>
            <person name="Kiss B."/>
            <person name="Kocsube S."/>
            <person name="Kotiranta H."/>
            <person name="LaButti K.M."/>
            <person name="Lechner B.E."/>
            <person name="Liimatainen K."/>
            <person name="Lipzen A."/>
            <person name="Lukacs Z."/>
            <person name="Mihaltcheva S."/>
            <person name="Morgado L.N."/>
            <person name="Niskanen T."/>
            <person name="Noordeloos M.E."/>
            <person name="Ohm R.A."/>
            <person name="Ortiz-Santana B."/>
            <person name="Ovrebo C."/>
            <person name="Racz N."/>
            <person name="Riley R."/>
            <person name="Savchenko A."/>
            <person name="Shiryaev A."/>
            <person name="Soop K."/>
            <person name="Spirin V."/>
            <person name="Szebenyi C."/>
            <person name="Tomsovsky M."/>
            <person name="Tulloss R.E."/>
            <person name="Uehling J."/>
            <person name="Grigoriev I.V."/>
            <person name="Vagvolgyi C."/>
            <person name="Papp T."/>
            <person name="Martin F.M."/>
            <person name="Miettinen O."/>
            <person name="Hibbett D.S."/>
            <person name="Nagy L.G."/>
        </authorList>
    </citation>
    <scope>NUCLEOTIDE SEQUENCE [LARGE SCALE GENOMIC DNA]</scope>
    <source>
        <strain evidence="2 3">CBS 121175</strain>
    </source>
</reference>
<keyword evidence="3" id="KW-1185">Reference proteome</keyword>
<sequence>MLQKRPEDLEAVKDALRRARLASARDFEDKFRNTITNFDFPPGSLVLVRNSKLDSAIGYKTKPRYVGPMLVVRRTEGGSYILSELNGSISRLRYAAYRIIPYMHRNLRRIPVTTVTALDNEALEAITFDREGDNAPLQSELLQRVATDVVLARGELSLPSSHPLHTECEWGSCSSPPNNPPPLVSQPGHPGSGQQTAGDTGVPGARGRFLRQRRRPPAPTRE</sequence>
<proteinExistence type="predicted"/>
<feature type="region of interest" description="Disordered" evidence="1">
    <location>
        <begin position="165"/>
        <end position="222"/>
    </location>
</feature>
<accession>A0A5C3K9D0</accession>
<name>A0A5C3K9D0_COPMA</name>
<gene>
    <name evidence="2" type="ORF">FA15DRAFT_606633</name>
</gene>
<dbReference type="Proteomes" id="UP000307440">
    <property type="component" value="Unassembled WGS sequence"/>
</dbReference>
<dbReference type="OrthoDB" id="8023605at2759"/>
<dbReference type="EMBL" id="ML210678">
    <property type="protein sequence ID" value="TFK16670.1"/>
    <property type="molecule type" value="Genomic_DNA"/>
</dbReference>
<evidence type="ECO:0000313" key="3">
    <source>
        <dbReference type="Proteomes" id="UP000307440"/>
    </source>
</evidence>
<evidence type="ECO:0000313" key="2">
    <source>
        <dbReference type="EMBL" id="TFK16670.1"/>
    </source>
</evidence>